<gene>
    <name evidence="2" type="ORF">CYCCA115_LOCUS1595</name>
</gene>
<name>A0AAD2CGD7_9STRA</name>
<evidence type="ECO:0000256" key="1">
    <source>
        <dbReference type="SAM" id="MobiDB-lite"/>
    </source>
</evidence>
<evidence type="ECO:0000313" key="3">
    <source>
        <dbReference type="Proteomes" id="UP001295423"/>
    </source>
</evidence>
<reference evidence="2" key="1">
    <citation type="submission" date="2023-08" db="EMBL/GenBank/DDBJ databases">
        <authorList>
            <person name="Audoor S."/>
            <person name="Bilcke G."/>
        </authorList>
    </citation>
    <scope>NUCLEOTIDE SEQUENCE</scope>
</reference>
<comment type="caution">
    <text evidence="2">The sequence shown here is derived from an EMBL/GenBank/DDBJ whole genome shotgun (WGS) entry which is preliminary data.</text>
</comment>
<feature type="compositionally biased region" description="Acidic residues" evidence="1">
    <location>
        <begin position="10"/>
        <end position="28"/>
    </location>
</feature>
<dbReference type="EMBL" id="CAKOGP040000069">
    <property type="protein sequence ID" value="CAJ1929054.1"/>
    <property type="molecule type" value="Genomic_DNA"/>
</dbReference>
<keyword evidence="3" id="KW-1185">Reference proteome</keyword>
<protein>
    <recommendedName>
        <fullName evidence="4">Essential protein Yae1 N-terminal domain-containing protein</fullName>
    </recommendedName>
</protein>
<proteinExistence type="predicted"/>
<dbReference type="Proteomes" id="UP001295423">
    <property type="component" value="Unassembled WGS sequence"/>
</dbReference>
<sequence>MTELTTDPGFDNDDDDDFFGNQSDDGDEYGNLGKHELISQQDEIEKVAFLQAYDDHAESRLQEGFEAGYQESFATAYRIGKMMGKHMTMERFKLMKESQFKNSPVVPVTDASCMVYQFSKEFQERANDKQIGNAMAESEKFEKGLEETILKS</sequence>
<organism evidence="2 3">
    <name type="scientific">Cylindrotheca closterium</name>
    <dbReference type="NCBI Taxonomy" id="2856"/>
    <lineage>
        <taxon>Eukaryota</taxon>
        <taxon>Sar</taxon>
        <taxon>Stramenopiles</taxon>
        <taxon>Ochrophyta</taxon>
        <taxon>Bacillariophyta</taxon>
        <taxon>Bacillariophyceae</taxon>
        <taxon>Bacillariophycidae</taxon>
        <taxon>Bacillariales</taxon>
        <taxon>Bacillariaceae</taxon>
        <taxon>Cylindrotheca</taxon>
    </lineage>
</organism>
<evidence type="ECO:0008006" key="4">
    <source>
        <dbReference type="Google" id="ProtNLM"/>
    </source>
</evidence>
<feature type="region of interest" description="Disordered" evidence="1">
    <location>
        <begin position="1"/>
        <end position="37"/>
    </location>
</feature>
<dbReference type="AlphaFoldDB" id="A0AAD2CGD7"/>
<accession>A0AAD2CGD7</accession>
<evidence type="ECO:0000313" key="2">
    <source>
        <dbReference type="EMBL" id="CAJ1929054.1"/>
    </source>
</evidence>